<sequence>MCTKKLRQSGLPSRVKGSISLEMAMITPMLLTIILASSELLTIMRVEQRLINLNYNILTLVGNQRTLTRDNNIAQLPYFRDFAETQLEFIAKGRAGLSIATYNAATDETTVILLDGRCPLTKRWPDFALGSLVEVTLCFDPEETNPIWDLWPKGRFSSHMIREVN</sequence>
<name>A0AAV2VN59_9VIBR</name>
<evidence type="ECO:0000313" key="3">
    <source>
        <dbReference type="Proteomes" id="UP000018211"/>
    </source>
</evidence>
<keyword evidence="1" id="KW-0812">Transmembrane</keyword>
<reference evidence="2 3" key="1">
    <citation type="journal article" date="2013" name="ISME J.">
        <title>Comparative genomics of pathogenic lineages of Vibrio nigripulchritudo identifies virulence-associated traits.</title>
        <authorList>
            <person name="Goudenege D."/>
            <person name="Labreuche Y."/>
            <person name="Krin E."/>
            <person name="Ansquer D."/>
            <person name="Mangenot S."/>
            <person name="Calteau A."/>
            <person name="Medigue C."/>
            <person name="Mazel D."/>
            <person name="Polz M.F."/>
            <person name="Le Roux F."/>
        </authorList>
    </citation>
    <scope>NUCLEOTIDE SEQUENCE [LARGE SCALE GENOMIC DNA]</scope>
    <source>
        <strain evidence="2 3">SOn1</strain>
    </source>
</reference>
<keyword evidence="1" id="KW-0472">Membrane</keyword>
<comment type="caution">
    <text evidence="2">The sequence shown here is derived from an EMBL/GenBank/DDBJ whole genome shotgun (WGS) entry which is preliminary data.</text>
</comment>
<dbReference type="EMBL" id="CAOF01000077">
    <property type="protein sequence ID" value="CCO46149.1"/>
    <property type="molecule type" value="Genomic_DNA"/>
</dbReference>
<evidence type="ECO:0000313" key="2">
    <source>
        <dbReference type="EMBL" id="CCO46149.1"/>
    </source>
</evidence>
<evidence type="ECO:0008006" key="4">
    <source>
        <dbReference type="Google" id="ProtNLM"/>
    </source>
</evidence>
<protein>
    <recommendedName>
        <fullName evidence="4">TadE-like protein</fullName>
    </recommendedName>
</protein>
<feature type="transmembrane region" description="Helical" evidence="1">
    <location>
        <begin position="21"/>
        <end position="44"/>
    </location>
</feature>
<accession>A0AAV2VN59</accession>
<keyword evidence="1" id="KW-1133">Transmembrane helix</keyword>
<dbReference type="Proteomes" id="UP000018211">
    <property type="component" value="Unassembled WGS sequence"/>
</dbReference>
<dbReference type="AlphaFoldDB" id="A0AAV2VN59"/>
<gene>
    <name evidence="2" type="ORF">VIBNISOn1_1680027</name>
</gene>
<evidence type="ECO:0000256" key="1">
    <source>
        <dbReference type="SAM" id="Phobius"/>
    </source>
</evidence>
<organism evidence="2 3">
    <name type="scientific">Vibrio nigripulchritudo SOn1</name>
    <dbReference type="NCBI Taxonomy" id="1238450"/>
    <lineage>
        <taxon>Bacteria</taxon>
        <taxon>Pseudomonadati</taxon>
        <taxon>Pseudomonadota</taxon>
        <taxon>Gammaproteobacteria</taxon>
        <taxon>Vibrionales</taxon>
        <taxon>Vibrionaceae</taxon>
        <taxon>Vibrio</taxon>
    </lineage>
</organism>
<proteinExistence type="predicted"/>